<reference evidence="6 7" key="1">
    <citation type="submission" date="2018-03" db="EMBL/GenBank/DDBJ databases">
        <title>Arenimonas caeni sp. nov., isolated from activated sludge.</title>
        <authorList>
            <person name="Liu H."/>
        </authorList>
    </citation>
    <scope>NUCLEOTIDE SEQUENCE [LARGE SCALE GENOMIC DNA]</scope>
    <source>
        <strain evidence="7">z29</strain>
    </source>
</reference>
<dbReference type="InterPro" id="IPR045351">
    <property type="entry name" value="DUF6531"/>
</dbReference>
<organism evidence="6 7">
    <name type="scientific">Arenimonas caeni</name>
    <dbReference type="NCBI Taxonomy" id="2058085"/>
    <lineage>
        <taxon>Bacteria</taxon>
        <taxon>Pseudomonadati</taxon>
        <taxon>Pseudomonadota</taxon>
        <taxon>Gammaproteobacteria</taxon>
        <taxon>Lysobacterales</taxon>
        <taxon>Lysobacteraceae</taxon>
        <taxon>Arenimonas</taxon>
    </lineage>
</organism>
<dbReference type="InterPro" id="IPR056823">
    <property type="entry name" value="TEN-like_YD-shell"/>
</dbReference>
<feature type="signal peptide" evidence="3">
    <location>
        <begin position="1"/>
        <end position="29"/>
    </location>
</feature>
<keyword evidence="7" id="KW-1185">Reference proteome</keyword>
<dbReference type="InterPro" id="IPR031325">
    <property type="entry name" value="RHS_repeat"/>
</dbReference>
<dbReference type="InterPro" id="IPR050708">
    <property type="entry name" value="T6SS_VgrG/RHS"/>
</dbReference>
<comment type="caution">
    <text evidence="6">The sequence shown here is derived from an EMBL/GenBank/DDBJ whole genome shotgun (WGS) entry which is preliminary data.</text>
</comment>
<dbReference type="Pfam" id="PF05593">
    <property type="entry name" value="RHS_repeat"/>
    <property type="match status" value="2"/>
</dbReference>
<sequence length="1461" mass="158474">MLQTRISRDLLAFVSLLLVQSLFVADAHAQSYECYLEYFYSHAPGAPESEWTLEGIDRICVMRPAIGSAVRFIPREPLEGGAGSAVRAGTISSRVEDQGQSSCDATDRPVIISNGTKVLPELDFMAGQDAQFGLGRVYDSSSSLQGAFGARWASSIDYGLVFEHSATQCVAMLYGSTTCSTTPTGLTKVFVRRQGGGRASLSLVGGSWKDGAGRYELTQQGSNWVLWTQEGNIETYNAGGQPISTRDEGTNGLNFTYDGTGKLTQVAHTSGRSMSLTWTNNKITNVLGPNAKNYTFAYSSQGYLQTATLPDGLGQKTYHYEVTGKPWLLTGVSVDGVRKTRYSYYADGRVQESGDEDGGHTSTFAYGTNSTSVTNALGQTKTYQITAEGLISQINRPASAACASGVQTSQYDDMGRLILEVDGYGNRTRYAYTTAGRLQQKSVGETSTGDTSKQQVTVYVWNAAQTRIDAIQEYGASVSPANFIRETILTYYPDGDSAGRARLPQTVTVHDRTPTAAPSRTTGYDYSFHANKQVYKRWVDGPLAGTVDRMTYEFDSLGNLVKVTNPLGHTVTYSNYTTLGQPGRITDANGLVTDVLYDAKGRVTRTTVKAPGGDRITNYGYDAHDNLISTTDPSGRLVEASYNLAGEMTQIRSESAFPMGDNPKDMRNIAYNDLGQLIYDRTFQSYLSYVIVGWQGGEPIMDWVTERKDFSERSWTYDSGGFLSNALGNNGQNIRYAYNANGDLATVTDSLNKVTSTTYDSHGRIKSVTAPNQGTAHFEYNPLGWLTKVTDRNGNITTYTYNGHGDVTRVTSPDSGITDYTYSLAGKVLTMTRADGTVTTYTRDGLGRVTQESATWAAYNGIGGAQTHTLTYDSCTMGKGRLCGMTDSTGSTSYTYLKSGELASQTSVIGGVSFGLTFTYDAYSRLSTATYPNGVVLRYSYSSDHRVKRIEAQIAGVWKDVINNAAYQPFGGPLIGFVHGNGWNRQIDYDLDGRVTKIYGAGTTHPQNLIYGYNANDLITGITNTKNAAASQTYGYDVMSALTSANATATGQHTWQYDANGNRISHAWGGGTETYTNAPGTNRLASMSGPRSRSATYDPMGNLRNETRGGVTVERRYNGFNRQVKLIRPSAQSFAQPNGATLNLPAGTWDYGYNALGQRASKAQAGGSTTRYLFSPGSLLLGETNAGSSSLDTIYVWLEGKPVGVIRGGQLYAVHTDHLGRPEVATNAAKAVVWRANNLAFDRNVTVDSFGGLNLGFPGQQYDAESAAWYNVNRHYDESSGRYTSSDPIGLFGGLNTFSYVAGNPISNVDPLGLMAITHCRDQDSLDIKIDISLRIDPTLSLSEAGAMLTAAESAWNGSIDGVSIRVQINTLFTGSLIRDTDLVLHRGSYRNDENDWFSDSNSLSGWAHEVGHWFGMGHNYPTGTSVMAYAGPDGRTVTDFDRRHLLDKFIENSNDCGCSP</sequence>
<gene>
    <name evidence="6" type="ORF">C6N40_13550</name>
</gene>
<dbReference type="InterPro" id="IPR006530">
    <property type="entry name" value="YD"/>
</dbReference>
<dbReference type="SUPFAM" id="SSF55486">
    <property type="entry name" value="Metalloproteases ('zincins'), catalytic domain"/>
    <property type="match status" value="1"/>
</dbReference>
<dbReference type="NCBIfam" id="TIGR01643">
    <property type="entry name" value="YD_repeat_2x"/>
    <property type="match status" value="7"/>
</dbReference>
<dbReference type="EMBL" id="PVLF01000033">
    <property type="protein sequence ID" value="PRH81271.1"/>
    <property type="molecule type" value="Genomic_DNA"/>
</dbReference>
<dbReference type="Pfam" id="PF25023">
    <property type="entry name" value="TEN_YD-shell"/>
    <property type="match status" value="1"/>
</dbReference>
<dbReference type="PRINTS" id="PR00394">
    <property type="entry name" value="RHSPROTEIN"/>
</dbReference>
<proteinExistence type="predicted"/>
<feature type="compositionally biased region" description="Polar residues" evidence="2">
    <location>
        <begin position="1075"/>
        <end position="1095"/>
    </location>
</feature>
<dbReference type="PANTHER" id="PTHR32305">
    <property type="match status" value="1"/>
</dbReference>
<dbReference type="PANTHER" id="PTHR32305:SF15">
    <property type="entry name" value="PROTEIN RHSA-RELATED"/>
    <property type="match status" value="1"/>
</dbReference>
<evidence type="ECO:0000259" key="5">
    <source>
        <dbReference type="Pfam" id="PF25023"/>
    </source>
</evidence>
<dbReference type="Gene3D" id="2.180.10.10">
    <property type="entry name" value="RHS repeat-associated core"/>
    <property type="match status" value="3"/>
</dbReference>
<evidence type="ECO:0000256" key="3">
    <source>
        <dbReference type="SAM" id="SignalP"/>
    </source>
</evidence>
<keyword evidence="1" id="KW-0677">Repeat</keyword>
<evidence type="ECO:0000259" key="4">
    <source>
        <dbReference type="Pfam" id="PF20148"/>
    </source>
</evidence>
<feature type="domain" description="Teneurin-like YD-shell" evidence="5">
    <location>
        <begin position="757"/>
        <end position="1287"/>
    </location>
</feature>
<dbReference type="RefSeq" id="WP_106991561.1">
    <property type="nucleotide sequence ID" value="NZ_KZ679107.1"/>
</dbReference>
<feature type="domain" description="DUF6531" evidence="4">
    <location>
        <begin position="108"/>
        <end position="165"/>
    </location>
</feature>
<evidence type="ECO:0000313" key="7">
    <source>
        <dbReference type="Proteomes" id="UP000241736"/>
    </source>
</evidence>
<evidence type="ECO:0000256" key="1">
    <source>
        <dbReference type="ARBA" id="ARBA00022737"/>
    </source>
</evidence>
<evidence type="ECO:0000256" key="2">
    <source>
        <dbReference type="SAM" id="MobiDB-lite"/>
    </source>
</evidence>
<dbReference type="NCBIfam" id="TIGR03696">
    <property type="entry name" value="Rhs_assc_core"/>
    <property type="match status" value="1"/>
</dbReference>
<evidence type="ECO:0008006" key="8">
    <source>
        <dbReference type="Google" id="ProtNLM"/>
    </source>
</evidence>
<evidence type="ECO:0000313" key="6">
    <source>
        <dbReference type="EMBL" id="PRH81271.1"/>
    </source>
</evidence>
<name>A0A2P6M5J0_9GAMM</name>
<feature type="chain" id="PRO_5015165518" description="RHS repeat protein" evidence="3">
    <location>
        <begin position="30"/>
        <end position="1461"/>
    </location>
</feature>
<dbReference type="Pfam" id="PF20148">
    <property type="entry name" value="DUF6531"/>
    <property type="match status" value="1"/>
</dbReference>
<dbReference type="InterPro" id="IPR022385">
    <property type="entry name" value="Rhs_assc_core"/>
</dbReference>
<accession>A0A2P6M5J0</accession>
<keyword evidence="3" id="KW-0732">Signal</keyword>
<dbReference type="Proteomes" id="UP000241736">
    <property type="component" value="Unassembled WGS sequence"/>
</dbReference>
<dbReference type="OrthoDB" id="9816400at2"/>
<protein>
    <recommendedName>
        <fullName evidence="8">RHS repeat protein</fullName>
    </recommendedName>
</protein>
<feature type="region of interest" description="Disordered" evidence="2">
    <location>
        <begin position="1075"/>
        <end position="1106"/>
    </location>
</feature>